<reference evidence="1 2" key="1">
    <citation type="submission" date="2018-08" db="EMBL/GenBank/DDBJ databases">
        <title>Recombination of ecologically and evolutionarily significant loci maintains genetic cohesion in the Pseudomonas syringae species complex.</title>
        <authorList>
            <person name="Dillon M."/>
            <person name="Thakur S."/>
            <person name="Almeida R.N.D."/>
            <person name="Weir B.S."/>
            <person name="Guttman D.S."/>
        </authorList>
    </citation>
    <scope>NUCLEOTIDE SEQUENCE [LARGE SCALE GENOMIC DNA]</scope>
    <source>
        <strain evidence="1 2">ICMP 535</strain>
    </source>
</reference>
<protein>
    <recommendedName>
        <fullName evidence="3">DUF1832 domain-containing protein</fullName>
    </recommendedName>
</protein>
<dbReference type="Proteomes" id="UP000279553">
    <property type="component" value="Unassembled WGS sequence"/>
</dbReference>
<name>A0A3M4L356_PSEA0</name>
<comment type="caution">
    <text evidence="1">The sequence shown here is derived from an EMBL/GenBank/DDBJ whole genome shotgun (WGS) entry which is preliminary data.</text>
</comment>
<dbReference type="RefSeq" id="WP_029242067.1">
    <property type="nucleotide sequence ID" value="NZ_RBRD01000175.1"/>
</dbReference>
<dbReference type="AlphaFoldDB" id="A0A3M4L356"/>
<proteinExistence type="predicted"/>
<evidence type="ECO:0000313" key="2">
    <source>
        <dbReference type="Proteomes" id="UP000279553"/>
    </source>
</evidence>
<evidence type="ECO:0000313" key="1">
    <source>
        <dbReference type="EMBL" id="RMQ35848.1"/>
    </source>
</evidence>
<dbReference type="InterPro" id="IPR014969">
    <property type="entry name" value="DNA_S_DndE"/>
</dbReference>
<organism evidence="1 2">
    <name type="scientific">Pseudomonas amygdali pv. mori</name>
    <dbReference type="NCBI Taxonomy" id="34065"/>
    <lineage>
        <taxon>Bacteria</taxon>
        <taxon>Pseudomonadati</taxon>
        <taxon>Pseudomonadota</taxon>
        <taxon>Gammaproteobacteria</taxon>
        <taxon>Pseudomonadales</taxon>
        <taxon>Pseudomonadaceae</taxon>
        <taxon>Pseudomonas</taxon>
        <taxon>Pseudomonas amygdali</taxon>
    </lineage>
</organism>
<dbReference type="InterPro" id="IPR038472">
    <property type="entry name" value="DndE_sf"/>
</dbReference>
<dbReference type="EMBL" id="RBRD01000175">
    <property type="protein sequence ID" value="RMQ35848.1"/>
    <property type="molecule type" value="Genomic_DNA"/>
</dbReference>
<sequence length="121" mass="13314">MNTFPHKFKISSSSTAKLKYLKSKTGLTPNILSRYAIALALADENGLGNASVSDLEGQEFNAPTLFGEHLDIYEALLRQFTHQSDLVWDPVRHVASLIEVGLHKMGHVRSIKDVALLIGKA</sequence>
<dbReference type="Gene3D" id="1.10.1220.160">
    <property type="entry name" value="DNA sulphur modification protein DndE"/>
    <property type="match status" value="1"/>
</dbReference>
<gene>
    <name evidence="1" type="ORF">ALQ05_200319</name>
</gene>
<dbReference type="Pfam" id="PF08870">
    <property type="entry name" value="DndE"/>
    <property type="match status" value="1"/>
</dbReference>
<evidence type="ECO:0008006" key="3">
    <source>
        <dbReference type="Google" id="ProtNLM"/>
    </source>
</evidence>
<accession>A0A3M4L356</accession>